<comment type="subcellular location">
    <subcellularLocation>
        <location evidence="1">Cytoplasm</location>
    </subcellularLocation>
</comment>
<evidence type="ECO:0000256" key="1">
    <source>
        <dbReference type="ARBA" id="ARBA00004496"/>
    </source>
</evidence>
<dbReference type="InterPro" id="IPR003593">
    <property type="entry name" value="AAA+_ATPase"/>
</dbReference>
<keyword evidence="7" id="KW-1185">Reference proteome</keyword>
<organism evidence="6 7">
    <name type="scientific">Anaeramoeba ignava</name>
    <name type="common">Anaerobic marine amoeba</name>
    <dbReference type="NCBI Taxonomy" id="1746090"/>
    <lineage>
        <taxon>Eukaryota</taxon>
        <taxon>Metamonada</taxon>
        <taxon>Anaeramoebidae</taxon>
        <taxon>Anaeramoeba</taxon>
    </lineage>
</organism>
<accession>A0A9Q0LB36</accession>
<reference evidence="6" key="1">
    <citation type="submission" date="2022-10" db="EMBL/GenBank/DDBJ databases">
        <title>Novel sulphate-reducing endosymbionts in the free-living metamonad Anaeramoeba.</title>
        <authorList>
            <person name="Jerlstrom-Hultqvist J."/>
            <person name="Cepicka I."/>
            <person name="Gallot-Lavallee L."/>
            <person name="Salas-Leiva D."/>
            <person name="Curtis B.A."/>
            <person name="Zahonova K."/>
            <person name="Pipaliya S."/>
            <person name="Dacks J."/>
            <person name="Roger A.J."/>
        </authorList>
    </citation>
    <scope>NUCLEOTIDE SEQUENCE</scope>
    <source>
        <strain evidence="6">BMAN</strain>
    </source>
</reference>
<dbReference type="SMART" id="SM00382">
    <property type="entry name" value="AAA"/>
    <property type="match status" value="2"/>
</dbReference>
<proteinExistence type="predicted"/>
<dbReference type="InterPro" id="IPR027417">
    <property type="entry name" value="P-loop_NTPase"/>
</dbReference>
<dbReference type="InterPro" id="IPR003959">
    <property type="entry name" value="ATPase_AAA_core"/>
</dbReference>
<comment type="caution">
    <text evidence="6">The sequence shown here is derived from an EMBL/GenBank/DDBJ whole genome shotgun (WGS) entry which is preliminary data.</text>
</comment>
<dbReference type="GO" id="GO:0005737">
    <property type="term" value="C:cytoplasm"/>
    <property type="evidence" value="ECO:0007669"/>
    <property type="project" value="UniProtKB-SubCell"/>
</dbReference>
<dbReference type="Pfam" id="PF17862">
    <property type="entry name" value="AAA_lid_3"/>
    <property type="match status" value="1"/>
</dbReference>
<dbReference type="FunFam" id="3.40.50.300:FF:001054">
    <property type="entry name" value="ATPase, AAA family, putative"/>
    <property type="match status" value="1"/>
</dbReference>
<dbReference type="EMBL" id="JAPDFW010000103">
    <property type="protein sequence ID" value="KAJ5069622.1"/>
    <property type="molecule type" value="Genomic_DNA"/>
</dbReference>
<dbReference type="GO" id="GO:0005524">
    <property type="term" value="F:ATP binding"/>
    <property type="evidence" value="ECO:0007669"/>
    <property type="project" value="UniProtKB-KW"/>
</dbReference>
<evidence type="ECO:0000256" key="3">
    <source>
        <dbReference type="ARBA" id="ARBA00022741"/>
    </source>
</evidence>
<dbReference type="OMA" id="SHVGESE"/>
<dbReference type="Proteomes" id="UP001149090">
    <property type="component" value="Unassembled WGS sequence"/>
</dbReference>
<evidence type="ECO:0000313" key="6">
    <source>
        <dbReference type="EMBL" id="KAJ5069622.1"/>
    </source>
</evidence>
<evidence type="ECO:0000256" key="2">
    <source>
        <dbReference type="ARBA" id="ARBA00022490"/>
    </source>
</evidence>
<dbReference type="Gene3D" id="3.40.50.300">
    <property type="entry name" value="P-loop containing nucleotide triphosphate hydrolases"/>
    <property type="match status" value="2"/>
</dbReference>
<dbReference type="GO" id="GO:0016887">
    <property type="term" value="F:ATP hydrolysis activity"/>
    <property type="evidence" value="ECO:0007669"/>
    <property type="project" value="InterPro"/>
</dbReference>
<evidence type="ECO:0000313" key="7">
    <source>
        <dbReference type="Proteomes" id="UP001149090"/>
    </source>
</evidence>
<protein>
    <submittedName>
        <fullName evidence="6">Atpase family protein</fullName>
    </submittedName>
</protein>
<evidence type="ECO:0000256" key="4">
    <source>
        <dbReference type="ARBA" id="ARBA00022840"/>
    </source>
</evidence>
<dbReference type="AlphaFoldDB" id="A0A9Q0LB36"/>
<dbReference type="Pfam" id="PF00004">
    <property type="entry name" value="AAA"/>
    <property type="match status" value="2"/>
</dbReference>
<dbReference type="PANTHER" id="PTHR23077">
    <property type="entry name" value="AAA-FAMILY ATPASE"/>
    <property type="match status" value="1"/>
</dbReference>
<dbReference type="Gene3D" id="1.10.8.60">
    <property type="match status" value="2"/>
</dbReference>
<dbReference type="SUPFAM" id="SSF52540">
    <property type="entry name" value="P-loop containing nucleoside triphosphate hydrolases"/>
    <property type="match status" value="2"/>
</dbReference>
<dbReference type="InterPro" id="IPR050168">
    <property type="entry name" value="AAA_ATPase_domain"/>
</dbReference>
<feature type="domain" description="AAA+ ATPase" evidence="5">
    <location>
        <begin position="513"/>
        <end position="648"/>
    </location>
</feature>
<dbReference type="PANTHER" id="PTHR23077:SF117">
    <property type="entry name" value="AAA+ ATPASE DOMAIN-CONTAINING PROTEIN"/>
    <property type="match status" value="1"/>
</dbReference>
<dbReference type="InterPro" id="IPR041569">
    <property type="entry name" value="AAA_lid_3"/>
</dbReference>
<name>A0A9Q0LB36_ANAIG</name>
<feature type="domain" description="AAA+ ATPase" evidence="5">
    <location>
        <begin position="235"/>
        <end position="390"/>
    </location>
</feature>
<evidence type="ECO:0000259" key="5">
    <source>
        <dbReference type="SMART" id="SM00382"/>
    </source>
</evidence>
<dbReference type="OrthoDB" id="10254455at2759"/>
<keyword evidence="3" id="KW-0547">Nucleotide-binding</keyword>
<sequence length="738" mass="85793">MLKIISKNKNKNKNQNQNQNQGIAFISIDSANKFHFKNNSWIKLTQYQQKTKEISNHNKEIYLHLKFSKNIPNDFLILNSHDIQNNQFEENQNVEIKEISFRNILIWKYIILYPQNIEEILTQSLLPQEKSIQQLIQSKFIKSNGIITFTLRNNQEINFYCKCFPESNNLMFENYDPKSENWGIVQKSTHVIVEKSQLFYELNFEKNEPKLSICKSPTKYQYKLMLMFEEPMIQSTKSILIDGSMGMGKTEIIKEIAYSKGINLIEATISTIFTAQEGPNIRRIFERAKAMEPSIILFDNVESIFDSNQKYSGNNLISQFIHEMDSLFSSHIENMITNIIFDSQQNENHFQFYKHENPRVYVVATTTKIDSIPRGVSKKFEDRISIPIPTSKERIQILQSLFTQSNLELNISDMKKIDEYFQGFVCADLVRIANEIKWKKEKENETIICEDDFNDIIQMRKQISSTMKGIEVIEPRVKWDDIIGMDEIKKSLQQVVVWNYRYKTELMHFGVDLSTGVLLYGPPGTGKTMLAKACATESNASFIYVDMTQVIKSLVGDSERIISEIFKKARLSSPAIIFFDEIQAIFGSRDDVGRNSRKMISQLVIEMNNIKRQGEVVVLAATNQPQMIDKSLLTSGRFSRCIYVGLLKKNERKILFNKLLKNIPRSFSQDELEFLSEKSSGFTGADIKNLCRYAGLLVLKENSEKIEWKHFVKAFEDCVPSVKKENIKEIKKWKRNIF</sequence>
<gene>
    <name evidence="6" type="ORF">M0811_02192</name>
</gene>
<keyword evidence="4" id="KW-0067">ATP-binding</keyword>
<keyword evidence="2" id="KW-0963">Cytoplasm</keyword>